<keyword evidence="4" id="KW-1185">Reference proteome</keyword>
<dbReference type="PANTHER" id="PTHR46401:SF2">
    <property type="entry name" value="GLYCOSYLTRANSFERASE WBBK-RELATED"/>
    <property type="match status" value="1"/>
</dbReference>
<sequence>MTENKLKIVLAPMNIANMPMVIVNKLKERGYEAEQVHYNLGDGHPLGYPLDRSVNFKALGGRTKAQITILKEYLERDFDIFHFWNKSLFYKADVSLMSGLDIPLIKARGKKIIHRFTGFDLRTSSKDLAFNPYSPFRYGYVSKVPEEAILRYIDFLHEYVDQFLVQDPELQQFCSEAKIIPRALALNDYKFVGIKKNDVPLIVHAPTDKICKGSNFILKALEELKNEGLKFELKLIQGMSHQKAAQIYRNSDIIIDQILIGAPGVFTLEAMALGKPVIANLREDLFSCVYGNEMPVANANPVNIKQVIKKLVQDYEWRKHLSTFGRKIVEKHHDIDLVIDDFIDTYQSVMHKSSHLPKTYKDLDYLGWQTNQCEQTLSKLIRANQSIQKLNEEIKHFKTTDTFLTADKPFKKKRRFKSPLKILKNKLNFLKISH</sequence>
<dbReference type="PANTHER" id="PTHR46401">
    <property type="entry name" value="GLYCOSYLTRANSFERASE WBBK-RELATED"/>
    <property type="match status" value="1"/>
</dbReference>
<protein>
    <submittedName>
        <fullName evidence="3">Glycosyl transferases group 1</fullName>
    </submittedName>
</protein>
<dbReference type="GO" id="GO:0016757">
    <property type="term" value="F:glycosyltransferase activity"/>
    <property type="evidence" value="ECO:0007669"/>
    <property type="project" value="TreeGrafter"/>
</dbReference>
<reference evidence="3 4" key="1">
    <citation type="submission" date="2018-06" db="EMBL/GenBank/DDBJ databases">
        <authorList>
            <consortium name="Pathogen Informatics"/>
            <person name="Doyle S."/>
        </authorList>
    </citation>
    <scope>NUCLEOTIDE SEQUENCE [LARGE SCALE GENOMIC DNA]</scope>
    <source>
        <strain evidence="3 4">NCTC13315</strain>
    </source>
</reference>
<keyword evidence="2" id="KW-0175">Coiled coil</keyword>
<dbReference type="GO" id="GO:0009103">
    <property type="term" value="P:lipopolysaccharide biosynthetic process"/>
    <property type="evidence" value="ECO:0007669"/>
    <property type="project" value="TreeGrafter"/>
</dbReference>
<name>A0A378I1T6_9GAMM</name>
<dbReference type="EMBL" id="UGNV01000001">
    <property type="protein sequence ID" value="STX28912.1"/>
    <property type="molecule type" value="Genomic_DNA"/>
</dbReference>
<organism evidence="3 4">
    <name type="scientific">Legionella beliardensis</name>
    <dbReference type="NCBI Taxonomy" id="91822"/>
    <lineage>
        <taxon>Bacteria</taxon>
        <taxon>Pseudomonadati</taxon>
        <taxon>Pseudomonadota</taxon>
        <taxon>Gammaproteobacteria</taxon>
        <taxon>Legionellales</taxon>
        <taxon>Legionellaceae</taxon>
        <taxon>Legionella</taxon>
    </lineage>
</organism>
<evidence type="ECO:0000313" key="3">
    <source>
        <dbReference type="EMBL" id="STX28912.1"/>
    </source>
</evidence>
<dbReference type="AlphaFoldDB" id="A0A378I1T6"/>
<dbReference type="Gene3D" id="3.40.50.2000">
    <property type="entry name" value="Glycogen Phosphorylase B"/>
    <property type="match status" value="1"/>
</dbReference>
<feature type="coiled-coil region" evidence="2">
    <location>
        <begin position="373"/>
        <end position="400"/>
    </location>
</feature>
<dbReference type="Proteomes" id="UP000254968">
    <property type="component" value="Unassembled WGS sequence"/>
</dbReference>
<gene>
    <name evidence="3" type="ORF">NCTC13315_01446</name>
</gene>
<keyword evidence="1 3" id="KW-0808">Transferase</keyword>
<evidence type="ECO:0000256" key="1">
    <source>
        <dbReference type="ARBA" id="ARBA00022679"/>
    </source>
</evidence>
<evidence type="ECO:0000256" key="2">
    <source>
        <dbReference type="SAM" id="Coils"/>
    </source>
</evidence>
<accession>A0A378I1T6</accession>
<dbReference type="SUPFAM" id="SSF53756">
    <property type="entry name" value="UDP-Glycosyltransferase/glycogen phosphorylase"/>
    <property type="match status" value="1"/>
</dbReference>
<evidence type="ECO:0000313" key="4">
    <source>
        <dbReference type="Proteomes" id="UP000254968"/>
    </source>
</evidence>
<proteinExistence type="predicted"/>